<accession>A0A1E1K646</accession>
<evidence type="ECO:0000313" key="2">
    <source>
        <dbReference type="EMBL" id="CZS93451.1"/>
    </source>
</evidence>
<organism evidence="2 3">
    <name type="scientific">Rhynchosporium agropyri</name>
    <dbReference type="NCBI Taxonomy" id="914238"/>
    <lineage>
        <taxon>Eukaryota</taxon>
        <taxon>Fungi</taxon>
        <taxon>Dikarya</taxon>
        <taxon>Ascomycota</taxon>
        <taxon>Pezizomycotina</taxon>
        <taxon>Leotiomycetes</taxon>
        <taxon>Helotiales</taxon>
        <taxon>Ploettnerulaceae</taxon>
        <taxon>Rhynchosporium</taxon>
    </lineage>
</organism>
<dbReference type="AlphaFoldDB" id="A0A1E1K646"/>
<proteinExistence type="predicted"/>
<keyword evidence="3" id="KW-1185">Reference proteome</keyword>
<dbReference type="EMBL" id="FJUX01000015">
    <property type="protein sequence ID" value="CZS93451.1"/>
    <property type="molecule type" value="Genomic_DNA"/>
</dbReference>
<feature type="region of interest" description="Disordered" evidence="1">
    <location>
        <begin position="128"/>
        <end position="147"/>
    </location>
</feature>
<evidence type="ECO:0000256" key="1">
    <source>
        <dbReference type="SAM" id="MobiDB-lite"/>
    </source>
</evidence>
<gene>
    <name evidence="2" type="ORF">RAG0_03751</name>
</gene>
<reference evidence="3" key="1">
    <citation type="submission" date="2016-03" db="EMBL/GenBank/DDBJ databases">
        <authorList>
            <person name="Guldener U."/>
        </authorList>
    </citation>
    <scope>NUCLEOTIDE SEQUENCE [LARGE SCALE GENOMIC DNA]</scope>
    <source>
        <strain evidence="3">04CH-RAC-A.6.1</strain>
    </source>
</reference>
<protein>
    <submittedName>
        <fullName evidence="2">Uncharacterized protein</fullName>
    </submittedName>
</protein>
<evidence type="ECO:0000313" key="3">
    <source>
        <dbReference type="Proteomes" id="UP000178912"/>
    </source>
</evidence>
<dbReference type="Proteomes" id="UP000178912">
    <property type="component" value="Unassembled WGS sequence"/>
</dbReference>
<sequence length="165" mass="19402">MQRSQDWASRIRGSVELQMVLACCLISNPHTWTSLILPDIPRSRPKQITALAEEGRYGDKRHELQETARNKRRRRKETRYHADRKVMSEHLKRADRFTTCRRGEIRKEQTTRHTSTRQQKLGVNLEISREPPFNDHPEGGRSVARDTTRKSRSFVFIDHCELLGL</sequence>
<name>A0A1E1K646_9HELO</name>